<dbReference type="EnsemblMetazoa" id="AEPI006793-RA">
    <property type="protein sequence ID" value="AEPI006793-PA"/>
    <property type="gene ID" value="AEPI006793"/>
</dbReference>
<proteinExistence type="predicted"/>
<dbReference type="AlphaFoldDB" id="A0A182PIN1"/>
<keyword evidence="2" id="KW-0732">Signal</keyword>
<accession>A0A182PIN1</accession>
<feature type="region of interest" description="Disordered" evidence="1">
    <location>
        <begin position="204"/>
        <end position="225"/>
    </location>
</feature>
<evidence type="ECO:0000256" key="2">
    <source>
        <dbReference type="SAM" id="SignalP"/>
    </source>
</evidence>
<name>A0A182PIN1_9DIPT</name>
<protein>
    <submittedName>
        <fullName evidence="3">Uncharacterized protein</fullName>
    </submittedName>
</protein>
<dbReference type="VEuPathDB" id="VectorBase:AEPI006793"/>
<dbReference type="Proteomes" id="UP000075885">
    <property type="component" value="Unassembled WGS sequence"/>
</dbReference>
<evidence type="ECO:0000313" key="4">
    <source>
        <dbReference type="Proteomes" id="UP000075885"/>
    </source>
</evidence>
<evidence type="ECO:0000256" key="1">
    <source>
        <dbReference type="SAM" id="MobiDB-lite"/>
    </source>
</evidence>
<keyword evidence="4" id="KW-1185">Reference proteome</keyword>
<sequence>MGARVVASFLLLGLVALALTTPLTSGYELTLEAELETGIKDWSCKSYCNNCNCTAEYIPDENVCLCYCPNPAEKTSCFQFVRETNNILGIEYDLQVRDAARSVVGVQRTKRDTPKAERKARRKERIANRKLGKKRHLNKLCLMALSIALVISSARADDIITVDESECNIKPTVISCEKNKLSYSVVVQDSHGDQIVFNHNIERIPATKPPRPTRRRKSGASRAERVGSFRTLLQDKAAALKEKMAMLIAKRRAKFRRQRIRANSRARKP</sequence>
<feature type="signal peptide" evidence="2">
    <location>
        <begin position="1"/>
        <end position="26"/>
    </location>
</feature>
<feature type="chain" id="PRO_5008131319" evidence="2">
    <location>
        <begin position="27"/>
        <end position="269"/>
    </location>
</feature>
<reference evidence="4" key="1">
    <citation type="submission" date="2013-03" db="EMBL/GenBank/DDBJ databases">
        <title>The Genome Sequence of Anopheles epiroticus epiroticus2.</title>
        <authorList>
            <consortium name="The Broad Institute Genomics Platform"/>
            <person name="Neafsey D.E."/>
            <person name="Howell P."/>
            <person name="Walker B."/>
            <person name="Young S.K."/>
            <person name="Zeng Q."/>
            <person name="Gargeya S."/>
            <person name="Fitzgerald M."/>
            <person name="Haas B."/>
            <person name="Abouelleil A."/>
            <person name="Allen A.W."/>
            <person name="Alvarado L."/>
            <person name="Arachchi H.M."/>
            <person name="Berlin A.M."/>
            <person name="Chapman S.B."/>
            <person name="Gainer-Dewar J."/>
            <person name="Goldberg J."/>
            <person name="Griggs A."/>
            <person name="Gujja S."/>
            <person name="Hansen M."/>
            <person name="Howarth C."/>
            <person name="Imamovic A."/>
            <person name="Ireland A."/>
            <person name="Larimer J."/>
            <person name="McCowan C."/>
            <person name="Murphy C."/>
            <person name="Pearson M."/>
            <person name="Poon T.W."/>
            <person name="Priest M."/>
            <person name="Roberts A."/>
            <person name="Saif S."/>
            <person name="Shea T."/>
            <person name="Sisk P."/>
            <person name="Sykes S."/>
            <person name="Wortman J."/>
            <person name="Nusbaum C."/>
            <person name="Birren B."/>
        </authorList>
    </citation>
    <scope>NUCLEOTIDE SEQUENCE [LARGE SCALE GENOMIC DNA]</scope>
    <source>
        <strain evidence="4">Epiroticus2</strain>
    </source>
</reference>
<evidence type="ECO:0000313" key="3">
    <source>
        <dbReference type="EnsemblMetazoa" id="AEPI006793-PA"/>
    </source>
</evidence>
<reference evidence="3" key="2">
    <citation type="submission" date="2020-05" db="UniProtKB">
        <authorList>
            <consortium name="EnsemblMetazoa"/>
        </authorList>
    </citation>
    <scope>IDENTIFICATION</scope>
    <source>
        <strain evidence="3">Epiroticus2</strain>
    </source>
</reference>
<organism evidence="3 4">
    <name type="scientific">Anopheles epiroticus</name>
    <dbReference type="NCBI Taxonomy" id="199890"/>
    <lineage>
        <taxon>Eukaryota</taxon>
        <taxon>Metazoa</taxon>
        <taxon>Ecdysozoa</taxon>
        <taxon>Arthropoda</taxon>
        <taxon>Hexapoda</taxon>
        <taxon>Insecta</taxon>
        <taxon>Pterygota</taxon>
        <taxon>Neoptera</taxon>
        <taxon>Endopterygota</taxon>
        <taxon>Diptera</taxon>
        <taxon>Nematocera</taxon>
        <taxon>Culicoidea</taxon>
        <taxon>Culicidae</taxon>
        <taxon>Anophelinae</taxon>
        <taxon>Anopheles</taxon>
    </lineage>
</organism>